<reference evidence="1 2" key="1">
    <citation type="submission" date="2020-08" db="EMBL/GenBank/DDBJ databases">
        <title>Genomic Encyclopedia of Type Strains, Phase IV (KMG-IV): sequencing the most valuable type-strain genomes for metagenomic binning, comparative biology and taxonomic classification.</title>
        <authorList>
            <person name="Goeker M."/>
        </authorList>
    </citation>
    <scope>NUCLEOTIDE SEQUENCE [LARGE SCALE GENOMIC DNA]</scope>
    <source>
        <strain evidence="1 2">DSM 28570</strain>
    </source>
</reference>
<gene>
    <name evidence="1" type="ORF">HNQ81_000559</name>
</gene>
<dbReference type="Pfam" id="PF10050">
    <property type="entry name" value="DUF2284"/>
    <property type="match status" value="1"/>
</dbReference>
<dbReference type="InterPro" id="IPR019271">
    <property type="entry name" value="DUF2284_metal-binding"/>
</dbReference>
<protein>
    <submittedName>
        <fullName evidence="1">Putative metal-binding protein</fullName>
    </submittedName>
</protein>
<comment type="caution">
    <text evidence="1">The sequence shown here is derived from an EMBL/GenBank/DDBJ whole genome shotgun (WGS) entry which is preliminary data.</text>
</comment>
<evidence type="ECO:0000313" key="2">
    <source>
        <dbReference type="Proteomes" id="UP000539642"/>
    </source>
</evidence>
<accession>A0A840UZG8</accession>
<keyword evidence="2" id="KW-1185">Reference proteome</keyword>
<dbReference type="AlphaFoldDB" id="A0A840UZG8"/>
<dbReference type="RefSeq" id="WP_183348083.1">
    <property type="nucleotide sequence ID" value="NZ_JACHEO010000002.1"/>
</dbReference>
<proteinExistence type="predicted"/>
<dbReference type="Proteomes" id="UP000539642">
    <property type="component" value="Unassembled WGS sequence"/>
</dbReference>
<evidence type="ECO:0000313" key="1">
    <source>
        <dbReference type="EMBL" id="MBB5346849.1"/>
    </source>
</evidence>
<dbReference type="EMBL" id="JACHEO010000002">
    <property type="protein sequence ID" value="MBB5346849.1"/>
    <property type="molecule type" value="Genomic_DNA"/>
</dbReference>
<sequence length="202" mass="21639">MSPELSKFDQDIDLLINEASLAGATEVRRLAPGDIVVEKQMAAYCREPGCPNYGQSLSCPPHVAGPAAFAALQARSRAALVVRIEVPSAVLFSEERREVMRLLHEIVAGIERSAIARGYTGSRAFAGGSCKDLFCFDHPECQVLSQNGPCRNPEAARPSMSGFGVNVARTLENAGFTEPDKTRPAVQGHEAASWVAGMVLII</sequence>
<name>A0A840UZG8_9BACT</name>
<organism evidence="1 2">
    <name type="scientific">Desulfoprunum benzoelyticum</name>
    <dbReference type="NCBI Taxonomy" id="1506996"/>
    <lineage>
        <taxon>Bacteria</taxon>
        <taxon>Pseudomonadati</taxon>
        <taxon>Thermodesulfobacteriota</taxon>
        <taxon>Desulfobulbia</taxon>
        <taxon>Desulfobulbales</taxon>
        <taxon>Desulfobulbaceae</taxon>
        <taxon>Desulfoprunum</taxon>
    </lineage>
</organism>